<dbReference type="EMBL" id="ML770822">
    <property type="protein sequence ID" value="KAE9382953.1"/>
    <property type="molecule type" value="Genomic_DNA"/>
</dbReference>
<reference evidence="3" key="1">
    <citation type="journal article" date="2019" name="Environ. Microbiol.">
        <title>Fungal ecological strategies reflected in gene transcription - a case study of two litter decomposers.</title>
        <authorList>
            <person name="Barbi F."/>
            <person name="Kohler A."/>
            <person name="Barry K."/>
            <person name="Baskaran P."/>
            <person name="Daum C."/>
            <person name="Fauchery L."/>
            <person name="Ihrmark K."/>
            <person name="Kuo A."/>
            <person name="LaButti K."/>
            <person name="Lipzen A."/>
            <person name="Morin E."/>
            <person name="Grigoriev I.V."/>
            <person name="Henrissat B."/>
            <person name="Lindahl B."/>
            <person name="Martin F."/>
        </authorList>
    </citation>
    <scope>NUCLEOTIDE SEQUENCE</scope>
    <source>
        <strain evidence="3">JB14</strain>
    </source>
</reference>
<dbReference type="InterPro" id="IPR000477">
    <property type="entry name" value="RT_dom"/>
</dbReference>
<proteinExistence type="predicted"/>
<dbReference type="AlphaFoldDB" id="A0A6A4GBY4"/>
<evidence type="ECO:0000313" key="4">
    <source>
        <dbReference type="Proteomes" id="UP000799118"/>
    </source>
</evidence>
<dbReference type="PANTHER" id="PTHR33481:SF1">
    <property type="entry name" value="ENDONUCLEASE_EXONUCLEASE_PHOSPHATASE DOMAIN-CONTAINING PROTEIN-RELATED"/>
    <property type="match status" value="1"/>
</dbReference>
<keyword evidence="4" id="KW-1185">Reference proteome</keyword>
<dbReference type="PROSITE" id="PS50878">
    <property type="entry name" value="RT_POL"/>
    <property type="match status" value="1"/>
</dbReference>
<evidence type="ECO:0000256" key="1">
    <source>
        <dbReference type="SAM" id="MobiDB-lite"/>
    </source>
</evidence>
<dbReference type="PANTHER" id="PTHR33481">
    <property type="entry name" value="REVERSE TRANSCRIPTASE"/>
    <property type="match status" value="1"/>
</dbReference>
<feature type="region of interest" description="Disordered" evidence="1">
    <location>
        <begin position="205"/>
        <end position="234"/>
    </location>
</feature>
<protein>
    <recommendedName>
        <fullName evidence="2">Reverse transcriptase domain-containing protein</fullName>
    </recommendedName>
</protein>
<dbReference type="OrthoDB" id="3261222at2759"/>
<gene>
    <name evidence="3" type="ORF">BT96DRAFT_1009823</name>
</gene>
<dbReference type="Pfam" id="PF00078">
    <property type="entry name" value="RVT_1"/>
    <property type="match status" value="1"/>
</dbReference>
<evidence type="ECO:0000313" key="3">
    <source>
        <dbReference type="EMBL" id="KAE9382953.1"/>
    </source>
</evidence>
<name>A0A6A4GBY4_9AGAR</name>
<evidence type="ECO:0000259" key="2">
    <source>
        <dbReference type="PROSITE" id="PS50878"/>
    </source>
</evidence>
<sequence length="234" mass="25737">MQTVNKDSWPMKQVASILYLDVWAAFPNVSHIRLLDRMRDMGLHKDTVRWVASFLTDSSTLLSFDDFTSDPVPVPTGIPQGSLLSVILYLIYSSSLLSIGEGTLGKKDQILGFIGNTAFVVVGPTIGENIRRLRKLGEEGLEWANDLALLFNIKKYQLVHHPCHSTPDADQLLPLTLAGHTIKPSNSAKYLGVIVNKGLKFKEHAEKASKPQQPSLASQMHPLACPTTTSDASF</sequence>
<organism evidence="3 4">
    <name type="scientific">Gymnopus androsaceus JB14</name>
    <dbReference type="NCBI Taxonomy" id="1447944"/>
    <lineage>
        <taxon>Eukaryota</taxon>
        <taxon>Fungi</taxon>
        <taxon>Dikarya</taxon>
        <taxon>Basidiomycota</taxon>
        <taxon>Agaricomycotina</taxon>
        <taxon>Agaricomycetes</taxon>
        <taxon>Agaricomycetidae</taxon>
        <taxon>Agaricales</taxon>
        <taxon>Marasmiineae</taxon>
        <taxon>Omphalotaceae</taxon>
        <taxon>Gymnopus</taxon>
    </lineage>
</organism>
<feature type="domain" description="Reverse transcriptase" evidence="2">
    <location>
        <begin position="1"/>
        <end position="195"/>
    </location>
</feature>
<dbReference type="Proteomes" id="UP000799118">
    <property type="component" value="Unassembled WGS sequence"/>
</dbReference>
<accession>A0A6A4GBY4</accession>